<feature type="region of interest" description="Disordered" evidence="1">
    <location>
        <begin position="167"/>
        <end position="208"/>
    </location>
</feature>
<evidence type="ECO:0000313" key="2">
    <source>
        <dbReference type="EMBL" id="CRK15776.1"/>
    </source>
</evidence>
<dbReference type="Proteomes" id="UP000045706">
    <property type="component" value="Unassembled WGS sequence"/>
</dbReference>
<gene>
    <name evidence="2" type="ORF">BN1723_010778</name>
</gene>
<feature type="compositionally biased region" description="Low complexity" evidence="1">
    <location>
        <begin position="172"/>
        <end position="184"/>
    </location>
</feature>
<feature type="compositionally biased region" description="Low complexity" evidence="1">
    <location>
        <begin position="193"/>
        <end position="208"/>
    </location>
</feature>
<protein>
    <submittedName>
        <fullName evidence="2">Uncharacterized protein</fullName>
    </submittedName>
</protein>
<dbReference type="EMBL" id="CVQI01006335">
    <property type="protein sequence ID" value="CRK15776.1"/>
    <property type="molecule type" value="Genomic_DNA"/>
</dbReference>
<evidence type="ECO:0000313" key="3">
    <source>
        <dbReference type="Proteomes" id="UP000045706"/>
    </source>
</evidence>
<name>A0A0G4L1D3_VERLO</name>
<proteinExistence type="predicted"/>
<dbReference type="AlphaFoldDB" id="A0A0G4L1D3"/>
<accession>A0A0G4L1D3</accession>
<evidence type="ECO:0000256" key="1">
    <source>
        <dbReference type="SAM" id="MobiDB-lite"/>
    </source>
</evidence>
<feature type="region of interest" description="Disordered" evidence="1">
    <location>
        <begin position="221"/>
        <end position="245"/>
    </location>
</feature>
<reference evidence="3" key="1">
    <citation type="submission" date="2015-05" db="EMBL/GenBank/DDBJ databases">
        <authorList>
            <person name="Fogelqvist Johan"/>
        </authorList>
    </citation>
    <scope>NUCLEOTIDE SEQUENCE [LARGE SCALE GENOMIC DNA]</scope>
</reference>
<sequence length="260" mass="27757">MCHGHPRHHPCSHTSVNWHYCPAAIIDLDTGIETPCSHLSYAAAQPSNTDCALQNCHYKAMGGSWSCCQCQQTSNKLGWCTNIIWKASDDPVDVPRAAYRQEPCAHGCCERCSRSTATCATSPGMTFPELRKGTASRKFGFHPAPRSSHRRGSAFSLLGGFPPVSEEEMELEAAGSEASGYGSSTAPTKSQCSRTSSSSTSASSVASSHYEELDRGLVGVAAGQRKHRSSGSSGKGHVGKKHKKSTKLGLVSKWLGLLLD</sequence>
<organism evidence="2 3">
    <name type="scientific">Verticillium longisporum</name>
    <name type="common">Verticillium dahliae var. longisporum</name>
    <dbReference type="NCBI Taxonomy" id="100787"/>
    <lineage>
        <taxon>Eukaryota</taxon>
        <taxon>Fungi</taxon>
        <taxon>Dikarya</taxon>
        <taxon>Ascomycota</taxon>
        <taxon>Pezizomycotina</taxon>
        <taxon>Sordariomycetes</taxon>
        <taxon>Hypocreomycetidae</taxon>
        <taxon>Glomerellales</taxon>
        <taxon>Plectosphaerellaceae</taxon>
        <taxon>Verticillium</taxon>
    </lineage>
</organism>